<gene>
    <name evidence="1" type="ORF">Gocc_2110</name>
</gene>
<dbReference type="AlphaFoldDB" id="A0A7M2YV60"/>
<evidence type="ECO:0000313" key="2">
    <source>
        <dbReference type="Proteomes" id="UP000254134"/>
    </source>
</evidence>
<proteinExistence type="predicted"/>
<comment type="caution">
    <text evidence="1">The sequence shown here is derived from an EMBL/GenBank/DDBJ whole genome shotgun (WGS) entry which is preliminary data.</text>
</comment>
<sequence length="66" mass="7184">MTTMTSSTTRDEAREVRAWRFCALRRAGYPDRAAATIADARHVVLHQAVSLLASGCPLETALAILL</sequence>
<dbReference type="RefSeq" id="WP_181813576.1">
    <property type="nucleotide sequence ID" value="NZ_QQZY01000005.1"/>
</dbReference>
<keyword evidence="2" id="KW-1185">Reference proteome</keyword>
<reference evidence="2" key="2">
    <citation type="journal article" date="2019" name="MicrobiologyOpen">
        <title>High-quality draft genome sequence of Gaiella occulta isolated from a 150 meter deep mineral water borehole and comparison with the genome sequences of other deep-branching lineages of the phylum Actinobacteria.</title>
        <authorList>
            <person name="Severino R."/>
            <person name="Froufe H.J.C."/>
            <person name="Barroso C."/>
            <person name="Albuquerque L."/>
            <person name="Lobo-da-Cunha A."/>
            <person name="da Costa M.S."/>
            <person name="Egas C."/>
        </authorList>
    </citation>
    <scope>NUCLEOTIDE SEQUENCE [LARGE SCALE GENOMIC DNA]</scope>
    <source>
        <strain evidence="2">F2-233</strain>
    </source>
</reference>
<reference evidence="1 2" key="1">
    <citation type="submission" date="2018-07" db="EMBL/GenBank/DDBJ databases">
        <title>High-quality-draft genome sequence of Gaiella occulta.</title>
        <authorList>
            <person name="Severino R."/>
            <person name="Froufe H.J.C."/>
            <person name="Rainey F.A."/>
            <person name="Barroso C."/>
            <person name="Albuquerque L."/>
            <person name="Lobo-Da-Cunha A."/>
            <person name="Da Costa M.S."/>
            <person name="Egas C."/>
        </authorList>
    </citation>
    <scope>NUCLEOTIDE SEQUENCE [LARGE SCALE GENOMIC DNA]</scope>
    <source>
        <strain evidence="1 2">F2-233</strain>
    </source>
</reference>
<evidence type="ECO:0000313" key="1">
    <source>
        <dbReference type="EMBL" id="RDI74013.1"/>
    </source>
</evidence>
<organism evidence="1 2">
    <name type="scientific">Gaiella occulta</name>
    <dbReference type="NCBI Taxonomy" id="1002870"/>
    <lineage>
        <taxon>Bacteria</taxon>
        <taxon>Bacillati</taxon>
        <taxon>Actinomycetota</taxon>
        <taxon>Thermoleophilia</taxon>
        <taxon>Gaiellales</taxon>
        <taxon>Gaiellaceae</taxon>
        <taxon>Gaiella</taxon>
    </lineage>
</organism>
<protein>
    <submittedName>
        <fullName evidence="1">Uncharacterized protein</fullName>
    </submittedName>
</protein>
<name>A0A7M2YV60_9ACTN</name>
<accession>A0A7M2YV60</accession>
<dbReference type="EMBL" id="QQZY01000005">
    <property type="protein sequence ID" value="RDI74013.1"/>
    <property type="molecule type" value="Genomic_DNA"/>
</dbReference>
<dbReference type="Proteomes" id="UP000254134">
    <property type="component" value="Unassembled WGS sequence"/>
</dbReference>